<comment type="subcellular location">
    <subcellularLocation>
        <location evidence="1">Cell membrane</location>
        <topology evidence="1">Multi-pass membrane protein</topology>
    </subcellularLocation>
</comment>
<dbReference type="AlphaFoldDB" id="A0A8J7PQT3"/>
<reference evidence="8" key="1">
    <citation type="submission" date="2021-02" db="EMBL/GenBank/DDBJ databases">
        <title>Thiocyanate and organic carbon inputs drive convergent selection for specific autotrophic Afipia and Thiobacillus strains within complex microbiomes.</title>
        <authorList>
            <person name="Huddy R.J."/>
            <person name="Sachdeva R."/>
            <person name="Kadzinga F."/>
            <person name="Kantor R.S."/>
            <person name="Harrison S.T.L."/>
            <person name="Banfield J.F."/>
        </authorList>
    </citation>
    <scope>NUCLEOTIDE SEQUENCE</scope>
    <source>
        <strain evidence="8">SCN18_10_11_15_R4_P_38_20</strain>
    </source>
</reference>
<feature type="transmembrane region" description="Helical" evidence="6">
    <location>
        <begin position="102"/>
        <end position="123"/>
    </location>
</feature>
<evidence type="ECO:0000256" key="6">
    <source>
        <dbReference type="SAM" id="Phobius"/>
    </source>
</evidence>
<dbReference type="EMBL" id="JAFKGL010000013">
    <property type="protein sequence ID" value="MBN9412857.1"/>
    <property type="molecule type" value="Genomic_DNA"/>
</dbReference>
<dbReference type="PANTHER" id="PTHR35007">
    <property type="entry name" value="INTEGRAL MEMBRANE PROTEIN-RELATED"/>
    <property type="match status" value="1"/>
</dbReference>
<evidence type="ECO:0000259" key="7">
    <source>
        <dbReference type="Pfam" id="PF00482"/>
    </source>
</evidence>
<dbReference type="GO" id="GO:0005886">
    <property type="term" value="C:plasma membrane"/>
    <property type="evidence" value="ECO:0007669"/>
    <property type="project" value="UniProtKB-SubCell"/>
</dbReference>
<comment type="caution">
    <text evidence="8">The sequence shown here is derived from an EMBL/GenBank/DDBJ whole genome shotgun (WGS) entry which is preliminary data.</text>
</comment>
<protein>
    <submittedName>
        <fullName evidence="8">Type II secretion system F family protein</fullName>
    </submittedName>
</protein>
<keyword evidence="3 6" id="KW-0812">Transmembrane</keyword>
<evidence type="ECO:0000256" key="2">
    <source>
        <dbReference type="ARBA" id="ARBA00022475"/>
    </source>
</evidence>
<dbReference type="PANTHER" id="PTHR35007:SF2">
    <property type="entry name" value="PILUS ASSEMBLE PROTEIN"/>
    <property type="match status" value="1"/>
</dbReference>
<keyword evidence="2" id="KW-1003">Cell membrane</keyword>
<feature type="transmembrane region" description="Helical" evidence="6">
    <location>
        <begin position="285"/>
        <end position="309"/>
    </location>
</feature>
<evidence type="ECO:0000256" key="1">
    <source>
        <dbReference type="ARBA" id="ARBA00004651"/>
    </source>
</evidence>
<dbReference type="InterPro" id="IPR018076">
    <property type="entry name" value="T2SS_GspF_dom"/>
</dbReference>
<accession>A0A8J7PQT3</accession>
<feature type="transmembrane region" description="Helical" evidence="6">
    <location>
        <begin position="6"/>
        <end position="25"/>
    </location>
</feature>
<gene>
    <name evidence="8" type="ORF">J0H12_02875</name>
</gene>
<feature type="transmembrane region" description="Helical" evidence="6">
    <location>
        <begin position="135"/>
        <end position="157"/>
    </location>
</feature>
<dbReference type="Pfam" id="PF00482">
    <property type="entry name" value="T2SSF"/>
    <property type="match status" value="1"/>
</dbReference>
<sequence>MDLISNNLSFILIITITLISLVHFLTKTAASEDVKDRIQKVRGFEVFSKNPQGTNVSLSNTINSQKISESSFISSLRTRLQGTIDGYKLRLEQAGWSSENGFLIYIISNTIGFIVGTSLYFFLIFSVPQIYEQTWLIKLVIFMLFLFICIRFFEYLLDYTIAKRYARMKKHLTFVVDLLGVCVRAGLTIDGALEKIAEEIATINPDLCKELTQVSIELDLIPDRHIAFRNFARRVDIPLVHILVSSIIQAEEQGASIGNTLTVLSQEFTKHKILEIEAKAARLPVLLSLPLALFSFPCLLIVLLGPAVANISRSAMFHG</sequence>
<feature type="domain" description="Type II secretion system protein GspF" evidence="7">
    <location>
        <begin position="177"/>
        <end position="304"/>
    </location>
</feature>
<evidence type="ECO:0000256" key="5">
    <source>
        <dbReference type="ARBA" id="ARBA00023136"/>
    </source>
</evidence>
<keyword evidence="5 6" id="KW-0472">Membrane</keyword>
<proteinExistence type="predicted"/>
<evidence type="ECO:0000256" key="3">
    <source>
        <dbReference type="ARBA" id="ARBA00022692"/>
    </source>
</evidence>
<evidence type="ECO:0000313" key="9">
    <source>
        <dbReference type="Proteomes" id="UP000664414"/>
    </source>
</evidence>
<evidence type="ECO:0000313" key="8">
    <source>
        <dbReference type="EMBL" id="MBN9412857.1"/>
    </source>
</evidence>
<organism evidence="8 9">
    <name type="scientific">Candidatus Paracaedimonas acanthamoebae</name>
    <dbReference type="NCBI Taxonomy" id="244581"/>
    <lineage>
        <taxon>Bacteria</taxon>
        <taxon>Pseudomonadati</taxon>
        <taxon>Pseudomonadota</taxon>
        <taxon>Alphaproteobacteria</taxon>
        <taxon>Holosporales</taxon>
        <taxon>Caedimonadaceae</taxon>
        <taxon>Candidatus Paracaedimonas</taxon>
    </lineage>
</organism>
<name>A0A8J7PQT3_9PROT</name>
<dbReference type="Proteomes" id="UP000664414">
    <property type="component" value="Unassembled WGS sequence"/>
</dbReference>
<keyword evidence="4 6" id="KW-1133">Transmembrane helix</keyword>
<evidence type="ECO:0000256" key="4">
    <source>
        <dbReference type="ARBA" id="ARBA00022989"/>
    </source>
</evidence>